<protein>
    <recommendedName>
        <fullName evidence="5">Lipoprotein</fullName>
    </recommendedName>
</protein>
<dbReference type="EMBL" id="JAQIFT010000017">
    <property type="protein sequence ID" value="MDA3730915.1"/>
    <property type="molecule type" value="Genomic_DNA"/>
</dbReference>
<evidence type="ECO:0000256" key="2">
    <source>
        <dbReference type="SAM" id="SignalP"/>
    </source>
</evidence>
<evidence type="ECO:0000313" key="4">
    <source>
        <dbReference type="Proteomes" id="UP001169242"/>
    </source>
</evidence>
<feature type="chain" id="PRO_5041382502" description="Lipoprotein" evidence="2">
    <location>
        <begin position="20"/>
        <end position="208"/>
    </location>
</feature>
<dbReference type="Gene3D" id="1.20.5.340">
    <property type="match status" value="1"/>
</dbReference>
<comment type="caution">
    <text evidence="3">The sequence shown here is derived from an EMBL/GenBank/DDBJ whole genome shotgun (WGS) entry which is preliminary data.</text>
</comment>
<accession>A0AA42DL82</accession>
<feature type="signal peptide" evidence="2">
    <location>
        <begin position="1"/>
        <end position="19"/>
    </location>
</feature>
<reference evidence="3" key="1">
    <citation type="journal article" date="2023" name="Int. J. Syst. Evol. Microbiol.">
        <title>&lt;i&gt;Holtiella tumoricola&lt;/i&gt; gen. nov. sp. nov., isolated from a human clinical sample.</title>
        <authorList>
            <person name="Allen-Vercoe E."/>
            <person name="Daigneault M.C."/>
            <person name="Vancuren S.J."/>
            <person name="Cochrane K."/>
            <person name="O'Neal L.L."/>
            <person name="Sankaranarayanan K."/>
            <person name="Lawson P.A."/>
        </authorList>
    </citation>
    <scope>NUCLEOTIDE SEQUENCE</scope>
    <source>
        <strain evidence="3">CC70A</strain>
    </source>
</reference>
<gene>
    <name evidence="3" type="ORF">PBV87_05295</name>
</gene>
<feature type="coiled-coil region" evidence="1">
    <location>
        <begin position="27"/>
        <end position="75"/>
    </location>
</feature>
<keyword evidence="2" id="KW-0732">Signal</keyword>
<evidence type="ECO:0000256" key="1">
    <source>
        <dbReference type="SAM" id="Coils"/>
    </source>
</evidence>
<evidence type="ECO:0000313" key="3">
    <source>
        <dbReference type="EMBL" id="MDA3730915.1"/>
    </source>
</evidence>
<keyword evidence="1" id="KW-0175">Coiled coil</keyword>
<dbReference type="PROSITE" id="PS51257">
    <property type="entry name" value="PROKAR_LIPOPROTEIN"/>
    <property type="match status" value="1"/>
</dbReference>
<proteinExistence type="predicted"/>
<dbReference type="RefSeq" id="WP_271011413.1">
    <property type="nucleotide sequence ID" value="NZ_JAQIFT010000017.1"/>
</dbReference>
<organism evidence="3 4">
    <name type="scientific">Holtiella tumoricola</name>
    <dbReference type="NCBI Taxonomy" id="3018743"/>
    <lineage>
        <taxon>Bacteria</taxon>
        <taxon>Bacillati</taxon>
        <taxon>Bacillota</taxon>
        <taxon>Clostridia</taxon>
        <taxon>Lachnospirales</taxon>
        <taxon>Cellulosilyticaceae</taxon>
        <taxon>Holtiella</taxon>
    </lineage>
</organism>
<evidence type="ECO:0008006" key="5">
    <source>
        <dbReference type="Google" id="ProtNLM"/>
    </source>
</evidence>
<name>A0AA42DL82_9FIRM</name>
<dbReference type="Proteomes" id="UP001169242">
    <property type="component" value="Unassembled WGS sequence"/>
</dbReference>
<keyword evidence="4" id="KW-1185">Reference proteome</keyword>
<dbReference type="AlphaFoldDB" id="A0AA42DL82"/>
<sequence length="208" mass="23758">MKKKIAVILLALSAIGLSGCTQQLDQVNPLEEQVTTLQKENENLAKQVESLTKQIDELMEQNTKLQEEIQVLDEDQYTLYTRDVDSWEIVELETISLSKDETIKEKLQQIANEISKTCFENLEIKVEEIKTIGNKEIATINLKDNEEELNWMSNYFQGSTGAGVTLTILEESLLQRKSNYPWIDGIELVYNGETLSSSHIELGNILYR</sequence>